<dbReference type="Proteomes" id="UP001054837">
    <property type="component" value="Unassembled WGS sequence"/>
</dbReference>
<feature type="compositionally biased region" description="Basic residues" evidence="1">
    <location>
        <begin position="89"/>
        <end position="100"/>
    </location>
</feature>
<evidence type="ECO:0000313" key="3">
    <source>
        <dbReference type="Proteomes" id="UP001054837"/>
    </source>
</evidence>
<feature type="region of interest" description="Disordered" evidence="1">
    <location>
        <begin position="72"/>
        <end position="100"/>
    </location>
</feature>
<protein>
    <recommendedName>
        <fullName evidence="4">C2H2-type domain-containing protein</fullName>
    </recommendedName>
</protein>
<dbReference type="AlphaFoldDB" id="A0AAV4RLX9"/>
<feature type="region of interest" description="Disordered" evidence="1">
    <location>
        <begin position="340"/>
        <end position="394"/>
    </location>
</feature>
<name>A0AAV4RLX9_9ARAC</name>
<evidence type="ECO:0008006" key="4">
    <source>
        <dbReference type="Google" id="ProtNLM"/>
    </source>
</evidence>
<keyword evidence="3" id="KW-1185">Reference proteome</keyword>
<reference evidence="2 3" key="1">
    <citation type="submission" date="2021-06" db="EMBL/GenBank/DDBJ databases">
        <title>Caerostris darwini draft genome.</title>
        <authorList>
            <person name="Kono N."/>
            <person name="Arakawa K."/>
        </authorList>
    </citation>
    <scope>NUCLEOTIDE SEQUENCE [LARGE SCALE GENOMIC DNA]</scope>
</reference>
<organism evidence="2 3">
    <name type="scientific">Caerostris darwini</name>
    <dbReference type="NCBI Taxonomy" id="1538125"/>
    <lineage>
        <taxon>Eukaryota</taxon>
        <taxon>Metazoa</taxon>
        <taxon>Ecdysozoa</taxon>
        <taxon>Arthropoda</taxon>
        <taxon>Chelicerata</taxon>
        <taxon>Arachnida</taxon>
        <taxon>Araneae</taxon>
        <taxon>Araneomorphae</taxon>
        <taxon>Entelegynae</taxon>
        <taxon>Araneoidea</taxon>
        <taxon>Araneidae</taxon>
        <taxon>Caerostris</taxon>
    </lineage>
</organism>
<accession>A0AAV4RLX9</accession>
<comment type="caution">
    <text evidence="2">The sequence shown here is derived from an EMBL/GenBank/DDBJ whole genome shotgun (WGS) entry which is preliminary data.</text>
</comment>
<feature type="compositionally biased region" description="Basic residues" evidence="1">
    <location>
        <begin position="349"/>
        <end position="359"/>
    </location>
</feature>
<gene>
    <name evidence="2" type="ORF">CDAR_288621</name>
</gene>
<dbReference type="EMBL" id="BPLQ01006475">
    <property type="protein sequence ID" value="GIY22729.1"/>
    <property type="molecule type" value="Genomic_DNA"/>
</dbReference>
<proteinExistence type="predicted"/>
<evidence type="ECO:0000313" key="2">
    <source>
        <dbReference type="EMBL" id="GIY22729.1"/>
    </source>
</evidence>
<sequence>MSAPSPSKVSSSPPSELVQLGLCSGPPKRAPFASIRPAKSWATIAAKPAVCTSQPWSGRLIDISSCNGLTPLRPVGPRPSRTSNIRGKPIPHSKTNTKKSRYEHHVLHDLEKEFNSFHELVGNISSSDFDDFQLPKSPSRKHQVVSLKPRTEDPSLPGPSIPLLVRLLITCSRGYSPLLPKVLVFTTLYFAASSAKKVAFPQRRPLNIPFSGCTVNQCAKHRSRRPRLLLRRNILKPLLLRLFTLHRQSRDKMHVSPFPSPSMGNYRVQRVAVRLPTCEFECDICHLKILSKPREHPCFVDSNLIVIDVEQILQCSSSFSSALRLQNHLNAHKKAEALSQLPALTIPPSRRRKRAKKARPTASSASDEDNTHISEVSQVLAPPADGNVKSSAVA</sequence>
<evidence type="ECO:0000256" key="1">
    <source>
        <dbReference type="SAM" id="MobiDB-lite"/>
    </source>
</evidence>